<dbReference type="PANTHER" id="PTHR13152">
    <property type="entry name" value="TFIIH, POLYPEPTIDE 4"/>
    <property type="match status" value="1"/>
</dbReference>
<comment type="subcellular location">
    <subcellularLocation>
        <location evidence="2 9">Nucleus</location>
    </subcellularLocation>
</comment>
<accession>J3NR86</accession>
<proteinExistence type="inferred from homology"/>
<evidence type="ECO:0000256" key="6">
    <source>
        <dbReference type="ARBA" id="ARBA00023163"/>
    </source>
</evidence>
<dbReference type="STRING" id="644352.J3NR86"/>
<dbReference type="Pfam" id="PF03849">
    <property type="entry name" value="Tfb2"/>
    <property type="match status" value="1"/>
</dbReference>
<reference evidence="12" key="5">
    <citation type="submission" date="2018-04" db="UniProtKB">
        <authorList>
            <consortium name="EnsemblFungi"/>
        </authorList>
    </citation>
    <scope>IDENTIFICATION</scope>
    <source>
        <strain evidence="12">R3-111a-1</strain>
    </source>
</reference>
<dbReference type="Pfam" id="PF18307">
    <property type="entry name" value="Tfb2_C"/>
    <property type="match status" value="1"/>
</dbReference>
<evidence type="ECO:0000313" key="13">
    <source>
        <dbReference type="Proteomes" id="UP000006039"/>
    </source>
</evidence>
<dbReference type="NCBIfam" id="TIGR00625">
    <property type="entry name" value="tfb2"/>
    <property type="match status" value="1"/>
</dbReference>
<comment type="function">
    <text evidence="1">Component of the general transcription and DNA repair factor IIH (TFIIH) core complex, which is involved in general and transcription-coupled nucleotide excision repair (NER) of damaged DNA and, when complexed to TFIIK, in RNA transcription by RNA polymerase II. In NER, TFIIH acts by opening DNA around the lesion to allow the excision of the damaged oligonucleotide and its replacement by a new DNA fragment. In transcription, TFIIH has an essential role in transcription initiation. When the pre-initiation complex (PIC) has been established, TFIIH is required for promoter opening and promoter escape. Phosphorylation of the C-terminal tail (CTD) of the largest subunit of RNA polymerase II by the kinase module TFIIK controls the initiation of transcription.</text>
</comment>
<keyword evidence="8 9" id="KW-0539">Nucleus</keyword>
<evidence type="ECO:0000256" key="1">
    <source>
        <dbReference type="ARBA" id="ARBA00002817"/>
    </source>
</evidence>
<dbReference type="OrthoDB" id="364513at2759"/>
<evidence type="ECO:0000256" key="3">
    <source>
        <dbReference type="ARBA" id="ARBA00007132"/>
    </source>
</evidence>
<dbReference type="EnsemblFungi" id="EJT78692">
    <property type="protein sequence ID" value="EJT78692"/>
    <property type="gene ID" value="GGTG_03791"/>
</dbReference>
<dbReference type="GO" id="GO:0005675">
    <property type="term" value="C:transcription factor TFIIH holo complex"/>
    <property type="evidence" value="ECO:0007669"/>
    <property type="project" value="EnsemblFungi"/>
</dbReference>
<gene>
    <name evidence="12" type="primary">20344249</name>
    <name evidence="11" type="ORF">GGTG_03791</name>
</gene>
<evidence type="ECO:0000256" key="5">
    <source>
        <dbReference type="ARBA" id="ARBA00023015"/>
    </source>
</evidence>
<sequence length="496" mass="54913">MSAPIITLSDYLERQSGTTFKKLYQQPSTAFAIFRRMLPSLAKTFVMALLYMPKPLSLADLDTWAKPDARKQKDHALAILRVLHIVLITAPSKEKSQEVSLTPNFKKSLRLALEGGGTSHNTFGVPSSLPVPPNVDIPFLDKFARTRWDAILHYVVNSVEGDEFAQRPSKRLHSGGSKLQDTVKELLVAGGLVERRGGSISISKTGFTFLLQESNAQVWTLLLQWLEAVNAAGGDHSAMAVDMLSFLFMLGTLELGQAYDTEELSEQRRNMLPSLVDFGLVYIPPGNTSQYFPTRLATTLTSGSSALRSASSALAAATAEGPNASGGGQSEAAKGSIIIETNYRLYAYTSTPLQIAILGLFAELRFRFAGMVTGRLDRESIKRAISYGITADQVIEYLAAHAHEQMHRTATLRKKPVLPPTVVDQIRLWQLETERMKIMRGFLFRDFDSQAEYDDLAKYADEIGVLLWRSDARQLFFASKVDQLSVFLKARKKAAQ</sequence>
<dbReference type="Proteomes" id="UP000006039">
    <property type="component" value="Unassembled WGS sequence"/>
</dbReference>
<protein>
    <recommendedName>
        <fullName evidence="9">RNA polymerase II transcription factor B subunit 2</fullName>
    </recommendedName>
</protein>
<dbReference type="RefSeq" id="XP_009219837.1">
    <property type="nucleotide sequence ID" value="XM_009221573.1"/>
</dbReference>
<keyword evidence="13" id="KW-1185">Reference proteome</keyword>
<reference evidence="13" key="1">
    <citation type="submission" date="2010-07" db="EMBL/GenBank/DDBJ databases">
        <title>The genome sequence of Gaeumannomyces graminis var. tritici strain R3-111a-1.</title>
        <authorList>
            <consortium name="The Broad Institute Genome Sequencing Platform"/>
            <person name="Ma L.-J."/>
            <person name="Dead R."/>
            <person name="Young S."/>
            <person name="Zeng Q."/>
            <person name="Koehrsen M."/>
            <person name="Alvarado L."/>
            <person name="Berlin A."/>
            <person name="Chapman S.B."/>
            <person name="Chen Z."/>
            <person name="Freedman E."/>
            <person name="Gellesch M."/>
            <person name="Goldberg J."/>
            <person name="Griggs A."/>
            <person name="Gujja S."/>
            <person name="Heilman E.R."/>
            <person name="Heiman D."/>
            <person name="Hepburn T."/>
            <person name="Howarth C."/>
            <person name="Jen D."/>
            <person name="Larson L."/>
            <person name="Mehta T."/>
            <person name="Neiman D."/>
            <person name="Pearson M."/>
            <person name="Roberts A."/>
            <person name="Saif S."/>
            <person name="Shea T."/>
            <person name="Shenoy N."/>
            <person name="Sisk P."/>
            <person name="Stolte C."/>
            <person name="Sykes S."/>
            <person name="Walk T."/>
            <person name="White J."/>
            <person name="Yandava C."/>
            <person name="Haas B."/>
            <person name="Nusbaum C."/>
            <person name="Birren B."/>
        </authorList>
    </citation>
    <scope>NUCLEOTIDE SEQUENCE [LARGE SCALE GENOMIC DNA]</scope>
    <source>
        <strain evidence="13">R3-111a-1</strain>
    </source>
</reference>
<dbReference type="PANTHER" id="PTHR13152:SF0">
    <property type="entry name" value="GENERAL TRANSCRIPTION FACTOR IIH SUBUNIT 4"/>
    <property type="match status" value="1"/>
</dbReference>
<dbReference type="GO" id="GO:0006289">
    <property type="term" value="P:nucleotide-excision repair"/>
    <property type="evidence" value="ECO:0007669"/>
    <property type="project" value="EnsemblFungi"/>
</dbReference>
<dbReference type="GO" id="GO:0006367">
    <property type="term" value="P:transcription initiation at RNA polymerase II promoter"/>
    <property type="evidence" value="ECO:0007669"/>
    <property type="project" value="EnsemblFungi"/>
</dbReference>
<evidence type="ECO:0000256" key="7">
    <source>
        <dbReference type="ARBA" id="ARBA00023204"/>
    </source>
</evidence>
<keyword evidence="6 9" id="KW-0804">Transcription</keyword>
<evidence type="ECO:0000313" key="11">
    <source>
        <dbReference type="EMBL" id="EJT78692.1"/>
    </source>
</evidence>
<dbReference type="EMBL" id="GL385396">
    <property type="protein sequence ID" value="EJT78692.1"/>
    <property type="molecule type" value="Genomic_DNA"/>
</dbReference>
<evidence type="ECO:0000259" key="10">
    <source>
        <dbReference type="Pfam" id="PF18307"/>
    </source>
</evidence>
<dbReference type="GO" id="GO:0016251">
    <property type="term" value="F:RNA polymerase II general transcription initiation factor activity"/>
    <property type="evidence" value="ECO:0007669"/>
    <property type="project" value="EnsemblFungi"/>
</dbReference>
<keyword evidence="4 9" id="KW-0227">DNA damage</keyword>
<organism evidence="11">
    <name type="scientific">Gaeumannomyces tritici (strain R3-111a-1)</name>
    <name type="common">Wheat and barley take-all root rot fungus</name>
    <name type="synonym">Gaeumannomyces graminis var. tritici</name>
    <dbReference type="NCBI Taxonomy" id="644352"/>
    <lineage>
        <taxon>Eukaryota</taxon>
        <taxon>Fungi</taxon>
        <taxon>Dikarya</taxon>
        <taxon>Ascomycota</taxon>
        <taxon>Pezizomycotina</taxon>
        <taxon>Sordariomycetes</taxon>
        <taxon>Sordariomycetidae</taxon>
        <taxon>Magnaporthales</taxon>
        <taxon>Magnaporthaceae</taxon>
        <taxon>Gaeumannomyces</taxon>
    </lineage>
</organism>
<reference evidence="12" key="4">
    <citation type="journal article" date="2015" name="G3 (Bethesda)">
        <title>Genome sequences of three phytopathogenic species of the Magnaporthaceae family of fungi.</title>
        <authorList>
            <person name="Okagaki L.H."/>
            <person name="Nunes C.C."/>
            <person name="Sailsbery J."/>
            <person name="Clay B."/>
            <person name="Brown D."/>
            <person name="John T."/>
            <person name="Oh Y."/>
            <person name="Young N."/>
            <person name="Fitzgerald M."/>
            <person name="Haas B.J."/>
            <person name="Zeng Q."/>
            <person name="Young S."/>
            <person name="Adiconis X."/>
            <person name="Fan L."/>
            <person name="Levin J.Z."/>
            <person name="Mitchell T.K."/>
            <person name="Okubara P.A."/>
            <person name="Farman M.L."/>
            <person name="Kohn L.M."/>
            <person name="Birren B."/>
            <person name="Ma L.-J."/>
            <person name="Dean R.A."/>
        </authorList>
    </citation>
    <scope>NUCLEOTIDE SEQUENCE</scope>
    <source>
        <strain evidence="12">R3-111a-1</strain>
    </source>
</reference>
<evidence type="ECO:0000256" key="4">
    <source>
        <dbReference type="ARBA" id="ARBA00022763"/>
    </source>
</evidence>
<keyword evidence="5 9" id="KW-0805">Transcription regulation</keyword>
<dbReference type="FunCoup" id="J3NR86">
    <property type="interactions" value="442"/>
</dbReference>
<evidence type="ECO:0000256" key="2">
    <source>
        <dbReference type="ARBA" id="ARBA00004123"/>
    </source>
</evidence>
<evidence type="ECO:0000256" key="8">
    <source>
        <dbReference type="ARBA" id="ARBA00023242"/>
    </source>
</evidence>
<dbReference type="eggNOG" id="KOG3471">
    <property type="taxonomic scope" value="Eukaryota"/>
</dbReference>
<dbReference type="GO" id="GO:0001671">
    <property type="term" value="F:ATPase activator activity"/>
    <property type="evidence" value="ECO:0007669"/>
    <property type="project" value="InterPro"/>
</dbReference>
<dbReference type="AlphaFoldDB" id="J3NR86"/>
<evidence type="ECO:0000313" key="12">
    <source>
        <dbReference type="EnsemblFungi" id="EJT78692"/>
    </source>
</evidence>
<dbReference type="GeneID" id="20344249"/>
<reference evidence="11" key="3">
    <citation type="submission" date="2010-09" db="EMBL/GenBank/DDBJ databases">
        <title>Annotation of Gaeumannomyces graminis var. tritici R3-111a-1.</title>
        <authorList>
            <consortium name="The Broad Institute Genome Sequencing Platform"/>
            <person name="Ma L.-J."/>
            <person name="Dead R."/>
            <person name="Young S.K."/>
            <person name="Zeng Q."/>
            <person name="Gargeya S."/>
            <person name="Fitzgerald M."/>
            <person name="Haas B."/>
            <person name="Abouelleil A."/>
            <person name="Alvarado L."/>
            <person name="Arachchi H.M."/>
            <person name="Berlin A."/>
            <person name="Brown A."/>
            <person name="Chapman S.B."/>
            <person name="Chen Z."/>
            <person name="Dunbar C."/>
            <person name="Freedman E."/>
            <person name="Gearin G."/>
            <person name="Gellesch M."/>
            <person name="Goldberg J."/>
            <person name="Griggs A."/>
            <person name="Gujja S."/>
            <person name="Heiman D."/>
            <person name="Howarth C."/>
            <person name="Larson L."/>
            <person name="Lui A."/>
            <person name="MacDonald P.J.P."/>
            <person name="Mehta T."/>
            <person name="Montmayeur A."/>
            <person name="Murphy C."/>
            <person name="Neiman D."/>
            <person name="Pearson M."/>
            <person name="Priest M."/>
            <person name="Roberts A."/>
            <person name="Saif S."/>
            <person name="Shea T."/>
            <person name="Shenoy N."/>
            <person name="Sisk P."/>
            <person name="Stolte C."/>
            <person name="Sykes S."/>
            <person name="Yandava C."/>
            <person name="Wortman J."/>
            <person name="Nusbaum C."/>
            <person name="Birren B."/>
        </authorList>
    </citation>
    <scope>NUCLEOTIDE SEQUENCE</scope>
    <source>
        <strain evidence="11">R3-111a-1</strain>
    </source>
</reference>
<dbReference type="GO" id="GO:0000112">
    <property type="term" value="C:nucleotide-excision repair factor 3 complex"/>
    <property type="evidence" value="ECO:0007669"/>
    <property type="project" value="EnsemblFungi"/>
</dbReference>
<comment type="similarity">
    <text evidence="3 9">Belongs to the TFB2 family.</text>
</comment>
<reference evidence="11" key="2">
    <citation type="submission" date="2010-07" db="EMBL/GenBank/DDBJ databases">
        <authorList>
            <consortium name="The Broad Institute Genome Sequencing Platform"/>
            <consortium name="Broad Institute Genome Sequencing Center for Infectious Disease"/>
            <person name="Ma L.-J."/>
            <person name="Dead R."/>
            <person name="Young S."/>
            <person name="Zeng Q."/>
            <person name="Koehrsen M."/>
            <person name="Alvarado L."/>
            <person name="Berlin A."/>
            <person name="Chapman S.B."/>
            <person name="Chen Z."/>
            <person name="Freedman E."/>
            <person name="Gellesch M."/>
            <person name="Goldberg J."/>
            <person name="Griggs A."/>
            <person name="Gujja S."/>
            <person name="Heilman E.R."/>
            <person name="Heiman D."/>
            <person name="Hepburn T."/>
            <person name="Howarth C."/>
            <person name="Jen D."/>
            <person name="Larson L."/>
            <person name="Mehta T."/>
            <person name="Neiman D."/>
            <person name="Pearson M."/>
            <person name="Roberts A."/>
            <person name="Saif S."/>
            <person name="Shea T."/>
            <person name="Shenoy N."/>
            <person name="Sisk P."/>
            <person name="Stolte C."/>
            <person name="Sykes S."/>
            <person name="Walk T."/>
            <person name="White J."/>
            <person name="Yandava C."/>
            <person name="Haas B."/>
            <person name="Nusbaum C."/>
            <person name="Birren B."/>
        </authorList>
    </citation>
    <scope>NUCLEOTIDE SEQUENCE</scope>
    <source>
        <strain evidence="11">R3-111a-1</strain>
    </source>
</reference>
<dbReference type="InterPro" id="IPR004598">
    <property type="entry name" value="TFIIH_p52/Tfb2"/>
</dbReference>
<keyword evidence="7 9" id="KW-0234">DNA repair</keyword>
<dbReference type="GO" id="GO:0003690">
    <property type="term" value="F:double-stranded DNA binding"/>
    <property type="evidence" value="ECO:0007669"/>
    <property type="project" value="EnsemblFungi"/>
</dbReference>
<dbReference type="HOGENOM" id="CLU_027280_4_0_1"/>
<dbReference type="InterPro" id="IPR040662">
    <property type="entry name" value="Tfb2_C"/>
</dbReference>
<feature type="domain" description="Transcription factor Tfb2 C-terminal" evidence="10">
    <location>
        <begin position="424"/>
        <end position="489"/>
    </location>
</feature>
<dbReference type="GO" id="GO:0000439">
    <property type="term" value="C:transcription factor TFIIH core complex"/>
    <property type="evidence" value="ECO:0007669"/>
    <property type="project" value="EnsemblFungi"/>
</dbReference>
<name>J3NR86_GAET3</name>
<comment type="function">
    <text evidence="9">Component of the general transcription and DNA repair factor IIH (TFIIH) core complex which is involved in general and transcription-coupled nucleotide excision repair (NER) of damaged DNA.</text>
</comment>
<dbReference type="Gene3D" id="3.30.70.2610">
    <property type="match status" value="1"/>
</dbReference>
<dbReference type="VEuPathDB" id="FungiDB:GGTG_03791"/>
<evidence type="ECO:0000256" key="9">
    <source>
        <dbReference type="RuleBase" id="RU364024"/>
    </source>
</evidence>